<dbReference type="SMR" id="Q9N5D1"/>
<dbReference type="PaxDb" id="6239-W02H5.6"/>
<dbReference type="FunCoup" id="Q9N5D1">
    <property type="interactions" value="5"/>
</dbReference>
<sequence>MNFSYFDTPKFLSTSLHFITCIEIPVHVFGVYMILCNTPDSMKSVKWSMFNLHVWSVFLDLSISLMTSPFALFPVLAGFPCGVLKEFGIPTPAQIFIVVVLFAFVGVAILGIFENRFYIMFAENTFWKFVRVSYFAFNYILALLFFIPPYLRIPDQDLALQQIYKELPSNLPNWITKADVFVLATDITYSLLSVFLVVIFIISEILFFIFYVKIQMKCLARTLKLSKTTLKMQQKFLDAIHFQMYTPLIILVIPLAYIGYAIYFDFYNQAANNISFIIITFHGLASTIIMLLIHKPYREVCVNMFCFKILNKTTPAGHTRLNSLVTILPVRSRI</sequence>
<dbReference type="InterPro" id="IPR019422">
    <property type="entry name" value="7TM_GPCR_serpentine_rcpt_Srh"/>
</dbReference>
<dbReference type="AGR" id="WB:WBGene00005477"/>
<feature type="transmembrane region" description="Helical" evidence="1">
    <location>
        <begin position="187"/>
        <end position="212"/>
    </location>
</feature>
<feature type="transmembrane region" description="Helical" evidence="1">
    <location>
        <begin position="93"/>
        <end position="113"/>
    </location>
</feature>
<dbReference type="Proteomes" id="UP000001940">
    <property type="component" value="Chromosome V"/>
</dbReference>
<dbReference type="Pfam" id="PF10318">
    <property type="entry name" value="7TM_GPCR_Srh"/>
    <property type="match status" value="1"/>
</dbReference>
<dbReference type="HOGENOM" id="CLU_042960_1_1_1"/>
<feature type="transmembrane region" description="Helical" evidence="1">
    <location>
        <begin position="134"/>
        <end position="151"/>
    </location>
</feature>
<dbReference type="Bgee" id="WBGene00005477">
    <property type="expression patterns" value="Expressed in larva"/>
</dbReference>
<feature type="transmembrane region" description="Helical" evidence="1">
    <location>
        <begin position="47"/>
        <end position="73"/>
    </location>
</feature>
<name>Q9N5D1_CAEEL</name>
<evidence type="ECO:0000313" key="4">
    <source>
        <dbReference type="WormBase" id="W02H5.6a"/>
    </source>
</evidence>
<dbReference type="UCSC" id="W02H5.6">
    <property type="organism name" value="c. elegans"/>
</dbReference>
<reference evidence="2 3" key="1">
    <citation type="journal article" date="1998" name="Science">
        <title>Genome sequence of the nematode C. elegans: a platform for investigating biology.</title>
        <authorList>
            <consortium name="The C. elegans sequencing consortium"/>
            <person name="Sulson J.E."/>
            <person name="Waterston R."/>
        </authorList>
    </citation>
    <scope>NUCLEOTIDE SEQUENCE [LARGE SCALE GENOMIC DNA]</scope>
    <source>
        <strain evidence="2 3">Bristol N2</strain>
    </source>
</reference>
<proteinExistence type="predicted"/>
<dbReference type="PhylomeDB" id="Q9N5D1"/>
<organism evidence="2 3">
    <name type="scientific">Caenorhabditis elegans</name>
    <dbReference type="NCBI Taxonomy" id="6239"/>
    <lineage>
        <taxon>Eukaryota</taxon>
        <taxon>Metazoa</taxon>
        <taxon>Ecdysozoa</taxon>
        <taxon>Nematoda</taxon>
        <taxon>Chromadorea</taxon>
        <taxon>Rhabditida</taxon>
        <taxon>Rhabditina</taxon>
        <taxon>Rhabditomorpha</taxon>
        <taxon>Rhabditoidea</taxon>
        <taxon>Rhabditidae</taxon>
        <taxon>Peloderinae</taxon>
        <taxon>Caenorhabditis</taxon>
    </lineage>
</organism>
<feature type="transmembrane region" description="Helical" evidence="1">
    <location>
        <begin position="242"/>
        <end position="262"/>
    </location>
</feature>
<dbReference type="AlphaFoldDB" id="Q9N5D1"/>
<keyword evidence="1" id="KW-0472">Membrane</keyword>
<dbReference type="eggNOG" id="ENOG502T0TY">
    <property type="taxonomic scope" value="Eukaryota"/>
</dbReference>
<dbReference type="WormBase" id="W02H5.6a">
    <property type="protein sequence ID" value="CE28418"/>
    <property type="gene ID" value="WBGene00005477"/>
    <property type="gene designation" value="srh-271"/>
</dbReference>
<dbReference type="InterPro" id="IPR053220">
    <property type="entry name" value="Nematode_rcpt-like_serp_H"/>
</dbReference>
<dbReference type="InParanoid" id="Q9N5D1"/>
<keyword evidence="3" id="KW-1185">Reference proteome</keyword>
<dbReference type="CTD" id="189138"/>
<keyword evidence="1" id="KW-1133">Transmembrane helix</keyword>
<accession>Q9N5D1</accession>
<keyword evidence="2" id="KW-0675">Receptor</keyword>
<keyword evidence="1" id="KW-0812">Transmembrane</keyword>
<dbReference type="PANTHER" id="PTHR22941">
    <property type="entry name" value="SERPENTINE RECEPTOR"/>
    <property type="match status" value="1"/>
</dbReference>
<dbReference type="PANTHER" id="PTHR22941:SF188">
    <property type="entry name" value="SERPENTINE RECEPTOR, CLASS H"/>
    <property type="match status" value="1"/>
</dbReference>
<dbReference type="OMA" id="NTKCMAR"/>
<dbReference type="KEGG" id="cel:CELE_W02H5.6"/>
<dbReference type="OrthoDB" id="5854902at2759"/>
<evidence type="ECO:0000256" key="1">
    <source>
        <dbReference type="SAM" id="Phobius"/>
    </source>
</evidence>
<dbReference type="RefSeq" id="NP_503718.1">
    <property type="nucleotide sequence ID" value="NM_071317.4"/>
</dbReference>
<dbReference type="EMBL" id="BX284605">
    <property type="protein sequence ID" value="CCD71684.1"/>
    <property type="molecule type" value="Genomic_DNA"/>
</dbReference>
<evidence type="ECO:0000313" key="2">
    <source>
        <dbReference type="EMBL" id="CCD71684.1"/>
    </source>
</evidence>
<evidence type="ECO:0000313" key="3">
    <source>
        <dbReference type="Proteomes" id="UP000001940"/>
    </source>
</evidence>
<feature type="transmembrane region" description="Helical" evidence="1">
    <location>
        <begin position="15"/>
        <end position="35"/>
    </location>
</feature>
<dbReference type="GeneID" id="189138"/>
<feature type="transmembrane region" description="Helical" evidence="1">
    <location>
        <begin position="274"/>
        <end position="293"/>
    </location>
</feature>
<gene>
    <name evidence="2 4" type="primary">srh-271</name>
    <name evidence="2" type="ORF">CELE_W02H5.6</name>
    <name evidence="4" type="ORF">W02H5.6</name>
</gene>
<protein>
    <submittedName>
        <fullName evidence="2">Serpentine Receptor, class H</fullName>
    </submittedName>
</protein>